<dbReference type="EMBL" id="CP001344">
    <property type="protein sequence ID" value="ACL44551.1"/>
    <property type="molecule type" value="Genomic_DNA"/>
</dbReference>
<gene>
    <name evidence="1" type="ordered locus">Cyan7425_2190</name>
</gene>
<dbReference type="STRING" id="395961.Cyan7425_2190"/>
<reference evidence="1" key="1">
    <citation type="submission" date="2009-01" db="EMBL/GenBank/DDBJ databases">
        <title>Complete sequence of chromosome Cyanothece sp. PCC 7425.</title>
        <authorList>
            <consortium name="US DOE Joint Genome Institute"/>
            <person name="Lucas S."/>
            <person name="Copeland A."/>
            <person name="Lapidus A."/>
            <person name="Glavina del Rio T."/>
            <person name="Dalin E."/>
            <person name="Tice H."/>
            <person name="Bruce D."/>
            <person name="Goodwin L."/>
            <person name="Pitluck S."/>
            <person name="Sims D."/>
            <person name="Meineke L."/>
            <person name="Brettin T."/>
            <person name="Detter J.C."/>
            <person name="Han C."/>
            <person name="Larimer F."/>
            <person name="Land M."/>
            <person name="Hauser L."/>
            <person name="Kyrpides N."/>
            <person name="Ovchinnikova G."/>
            <person name="Liberton M."/>
            <person name="Stoeckel J."/>
            <person name="Banerjee A."/>
            <person name="Singh A."/>
            <person name="Page L."/>
            <person name="Sato H."/>
            <person name="Zhao L."/>
            <person name="Sherman L."/>
            <person name="Pakrasi H."/>
            <person name="Richardson P."/>
        </authorList>
    </citation>
    <scope>NUCLEOTIDE SEQUENCE</scope>
    <source>
        <strain evidence="1">PCC 7425</strain>
    </source>
</reference>
<dbReference type="AlphaFoldDB" id="B8HV99"/>
<dbReference type="Gene3D" id="2.60.120.620">
    <property type="entry name" value="q2cbj1_9rhob like domain"/>
    <property type="match status" value="1"/>
</dbReference>
<dbReference type="HOGENOM" id="CLU_075777_0_0_3"/>
<dbReference type="eggNOG" id="ENOG502ZPQC">
    <property type="taxonomic scope" value="Bacteria"/>
</dbReference>
<dbReference type="OrthoDB" id="324927at2"/>
<dbReference type="KEGG" id="cyn:Cyan7425_2190"/>
<accession>B8HV99</accession>
<evidence type="ECO:0000313" key="1">
    <source>
        <dbReference type="EMBL" id="ACL44551.1"/>
    </source>
</evidence>
<name>B8HV99_CYAP4</name>
<organism evidence="1">
    <name type="scientific">Cyanothece sp. (strain PCC 7425 / ATCC 29141)</name>
    <dbReference type="NCBI Taxonomy" id="395961"/>
    <lineage>
        <taxon>Bacteria</taxon>
        <taxon>Bacillati</taxon>
        <taxon>Cyanobacteriota</taxon>
        <taxon>Cyanophyceae</taxon>
        <taxon>Gomontiellales</taxon>
        <taxon>Cyanothecaceae</taxon>
        <taxon>Cyanothece</taxon>
    </lineage>
</organism>
<dbReference type="SUPFAM" id="SSF51197">
    <property type="entry name" value="Clavaminate synthase-like"/>
    <property type="match status" value="1"/>
</dbReference>
<proteinExistence type="predicted"/>
<protein>
    <recommendedName>
        <fullName evidence="2">Phytanoyl-CoA dioxygenase</fullName>
    </recommendedName>
</protein>
<sequence length="323" mass="37356">MLKKKEFSRKCSYIARATFEDYRWFLLFLIGRFGLLRSAYSFISSLKNGFVNQIERLPNTSSGSLFTNLDINKAVQSLRVDGLFAGIILPEQILNKILHYVHACDCYAGGKADMGFKISEKDEIDQICTQPFYTARYYNVSASCSSIMEMVNDCLIQEIATQYLGNHAQYNGASLYWTFPIEGTSSDSDQQHFSKFHYDIDDYACLRFCFYLSDVTAESGAHVCILGSHKKKSLLHILNYFTRIQSEQDLVKFYGRERFMTLTGDAGFGFIEDTFCFHKGIVPKNQPRLFLQLHFSVNRYRTAEYHDYRDPSTLKPFKQRKLK</sequence>
<evidence type="ECO:0008006" key="2">
    <source>
        <dbReference type="Google" id="ProtNLM"/>
    </source>
</evidence>